<dbReference type="Pfam" id="PF00032">
    <property type="entry name" value="Cytochrom_B_C"/>
    <property type="match status" value="1"/>
</dbReference>
<dbReference type="Pfam" id="PF13442">
    <property type="entry name" value="Cytochrome_CBB3"/>
    <property type="match status" value="1"/>
</dbReference>
<keyword evidence="5 10" id="KW-0479">Metal-binding</keyword>
<dbReference type="InterPro" id="IPR005798">
    <property type="entry name" value="Cyt_b/b6_C"/>
</dbReference>
<dbReference type="PROSITE" id="PS51007">
    <property type="entry name" value="CYTC"/>
    <property type="match status" value="1"/>
</dbReference>
<feature type="transmembrane region" description="Helical" evidence="11">
    <location>
        <begin position="95"/>
        <end position="115"/>
    </location>
</feature>
<accession>A0ABT3WYT3</accession>
<evidence type="ECO:0000256" key="3">
    <source>
        <dbReference type="ARBA" id="ARBA00022617"/>
    </source>
</evidence>
<evidence type="ECO:0000256" key="9">
    <source>
        <dbReference type="ARBA" id="ARBA00023136"/>
    </source>
</evidence>
<protein>
    <submittedName>
        <fullName evidence="14">C-type cytochrome</fullName>
    </submittedName>
</protein>
<feature type="transmembrane region" description="Helical" evidence="11">
    <location>
        <begin position="39"/>
        <end position="58"/>
    </location>
</feature>
<dbReference type="InterPro" id="IPR009056">
    <property type="entry name" value="Cyt_c-like_dom"/>
</dbReference>
<proteinExistence type="predicted"/>
<evidence type="ECO:0000256" key="1">
    <source>
        <dbReference type="ARBA" id="ARBA00004141"/>
    </source>
</evidence>
<dbReference type="EMBL" id="JAPMLT010000001">
    <property type="protein sequence ID" value="MCX7568657.1"/>
    <property type="molecule type" value="Genomic_DNA"/>
</dbReference>
<evidence type="ECO:0000313" key="15">
    <source>
        <dbReference type="Proteomes" id="UP001208017"/>
    </source>
</evidence>
<dbReference type="InterPro" id="IPR027387">
    <property type="entry name" value="Cytb/b6-like_sf"/>
</dbReference>
<dbReference type="Proteomes" id="UP001208017">
    <property type="component" value="Unassembled WGS sequence"/>
</dbReference>
<evidence type="ECO:0000256" key="7">
    <source>
        <dbReference type="ARBA" id="ARBA00022989"/>
    </source>
</evidence>
<organism evidence="14 15">
    <name type="scientific">Tumebacillus lacus</name>
    <dbReference type="NCBI Taxonomy" id="2995335"/>
    <lineage>
        <taxon>Bacteria</taxon>
        <taxon>Bacillati</taxon>
        <taxon>Bacillota</taxon>
        <taxon>Bacilli</taxon>
        <taxon>Bacillales</taxon>
        <taxon>Alicyclobacillaceae</taxon>
        <taxon>Tumebacillus</taxon>
    </lineage>
</organism>
<keyword evidence="6" id="KW-0249">Electron transport</keyword>
<dbReference type="PANTHER" id="PTHR37823">
    <property type="entry name" value="CYTOCHROME C-553-LIKE"/>
    <property type="match status" value="1"/>
</dbReference>
<dbReference type="Gene3D" id="1.10.760.10">
    <property type="entry name" value="Cytochrome c-like domain"/>
    <property type="match status" value="1"/>
</dbReference>
<keyword evidence="4 11" id="KW-0812">Transmembrane</keyword>
<evidence type="ECO:0000256" key="10">
    <source>
        <dbReference type="PROSITE-ProRule" id="PRU00433"/>
    </source>
</evidence>
<dbReference type="SUPFAM" id="SSF81648">
    <property type="entry name" value="a domain/subunit of cytochrome bc1 complex (Ubiquinol-cytochrome c reductase)"/>
    <property type="match status" value="1"/>
</dbReference>
<feature type="transmembrane region" description="Helical" evidence="11">
    <location>
        <begin position="127"/>
        <end position="145"/>
    </location>
</feature>
<evidence type="ECO:0000259" key="13">
    <source>
        <dbReference type="PROSITE" id="PS51007"/>
    </source>
</evidence>
<dbReference type="RefSeq" id="WP_267149897.1">
    <property type="nucleotide sequence ID" value="NZ_JAPMLT010000001.1"/>
</dbReference>
<comment type="subcellular location">
    <subcellularLocation>
        <location evidence="1">Membrane</location>
        <topology evidence="1">Multi-pass membrane protein</topology>
    </subcellularLocation>
</comment>
<dbReference type="Gene3D" id="1.20.810.10">
    <property type="entry name" value="Cytochrome Bc1 Complex, Chain C"/>
    <property type="match status" value="1"/>
</dbReference>
<keyword evidence="3 10" id="KW-0349">Heme</keyword>
<keyword evidence="15" id="KW-1185">Reference proteome</keyword>
<evidence type="ECO:0000256" key="4">
    <source>
        <dbReference type="ARBA" id="ARBA00022692"/>
    </source>
</evidence>
<dbReference type="SUPFAM" id="SSF46626">
    <property type="entry name" value="Cytochrome c"/>
    <property type="match status" value="1"/>
</dbReference>
<dbReference type="InterPro" id="IPR036150">
    <property type="entry name" value="Cyt_b/b6_C_sf"/>
</dbReference>
<gene>
    <name evidence="14" type="ORF">OS242_01565</name>
</gene>
<keyword evidence="9 11" id="KW-0472">Membrane</keyword>
<evidence type="ECO:0000256" key="8">
    <source>
        <dbReference type="ARBA" id="ARBA00023004"/>
    </source>
</evidence>
<dbReference type="InterPro" id="IPR051811">
    <property type="entry name" value="Cytochrome_c550/c551-like"/>
</dbReference>
<keyword evidence="7 11" id="KW-1133">Transmembrane helix</keyword>
<keyword evidence="2" id="KW-0813">Transport</keyword>
<dbReference type="PANTHER" id="PTHR37823:SF3">
    <property type="entry name" value="CYTOCHROME C-551"/>
    <property type="match status" value="1"/>
</dbReference>
<evidence type="ECO:0000259" key="12">
    <source>
        <dbReference type="PROSITE" id="PS51003"/>
    </source>
</evidence>
<dbReference type="PROSITE" id="PS51003">
    <property type="entry name" value="CYTB_CTER"/>
    <property type="match status" value="1"/>
</dbReference>
<evidence type="ECO:0000256" key="11">
    <source>
        <dbReference type="SAM" id="Phobius"/>
    </source>
</evidence>
<comment type="caution">
    <text evidence="14">The sequence shown here is derived from an EMBL/GenBank/DDBJ whole genome shotgun (WGS) entry which is preliminary data.</text>
</comment>
<evidence type="ECO:0000256" key="6">
    <source>
        <dbReference type="ARBA" id="ARBA00022982"/>
    </source>
</evidence>
<keyword evidence="8 10" id="KW-0408">Iron</keyword>
<evidence type="ECO:0000313" key="14">
    <source>
        <dbReference type="EMBL" id="MCX7568657.1"/>
    </source>
</evidence>
<dbReference type="InterPro" id="IPR036909">
    <property type="entry name" value="Cyt_c-like_dom_sf"/>
</dbReference>
<evidence type="ECO:0000256" key="5">
    <source>
        <dbReference type="ARBA" id="ARBA00022723"/>
    </source>
</evidence>
<feature type="domain" description="Cytochrome b/b6 C-terminal region profile" evidence="12">
    <location>
        <begin position="20"/>
        <end position="145"/>
    </location>
</feature>
<feature type="domain" description="Cytochrome c" evidence="13">
    <location>
        <begin position="175"/>
        <end position="251"/>
    </location>
</feature>
<name>A0ABT3WYT3_9BACL</name>
<reference evidence="14 15" key="1">
    <citation type="submission" date="2022-11" db="EMBL/GenBank/DDBJ databases">
        <title>Study of microbial diversity in lake waters.</title>
        <authorList>
            <person name="Zhang J."/>
        </authorList>
    </citation>
    <scope>NUCLEOTIDE SEQUENCE [LARGE SCALE GENOMIC DNA]</scope>
    <source>
        <strain evidence="14 15">DT12</strain>
    </source>
</reference>
<evidence type="ECO:0000256" key="2">
    <source>
        <dbReference type="ARBA" id="ARBA00022448"/>
    </source>
</evidence>
<sequence length="253" mass="28177">MGQDFYRDRIPGTPRFREKDKKKPIGSEPFWPNFLLKEWIVGALFLVAFTIWIIFNPVHLSDVADPNPSGYIPMPDWYFLFLYQLLKYFPGKMVWMGTVVIPGIAVTLLILAPWLDNSKARHPFKRPVATTSMILTLLLMIWMTYEADVQHEEALAHLPKQVDKSAMPTDTALVDEADPGAKIYSASCAGCHGADLKGSVGPFLLGIGNKHDAAKLEEVITKGFPPNMPAGGGLTKPEDIKAVAEWLGKQKQQ</sequence>